<reference evidence="1 2" key="1">
    <citation type="journal article" date="2018" name="PLoS Genet.">
        <title>Population sequencing reveals clonal diversity and ancestral inbreeding in the grapevine cultivar Chardonnay.</title>
        <authorList>
            <person name="Roach M.J."/>
            <person name="Johnson D.L."/>
            <person name="Bohlmann J."/>
            <person name="van Vuuren H.J."/>
            <person name="Jones S.J."/>
            <person name="Pretorius I.S."/>
            <person name="Schmidt S.A."/>
            <person name="Borneman A.R."/>
        </authorList>
    </citation>
    <scope>NUCLEOTIDE SEQUENCE [LARGE SCALE GENOMIC DNA]</scope>
    <source>
        <strain evidence="2">cv. Chardonnay</strain>
        <tissue evidence="1">Leaf</tissue>
    </source>
</reference>
<name>A0A438IRR3_VITVI</name>
<gene>
    <name evidence="1" type="ORF">CK203_038505</name>
</gene>
<comment type="caution">
    <text evidence="1">The sequence shown here is derived from an EMBL/GenBank/DDBJ whole genome shotgun (WGS) entry which is preliminary data.</text>
</comment>
<evidence type="ECO:0000313" key="2">
    <source>
        <dbReference type="Proteomes" id="UP000288805"/>
    </source>
</evidence>
<dbReference type="AlphaFoldDB" id="A0A438IRR3"/>
<evidence type="ECO:0000313" key="1">
    <source>
        <dbReference type="EMBL" id="RVW99394.1"/>
    </source>
</evidence>
<organism evidence="1 2">
    <name type="scientific">Vitis vinifera</name>
    <name type="common">Grape</name>
    <dbReference type="NCBI Taxonomy" id="29760"/>
    <lineage>
        <taxon>Eukaryota</taxon>
        <taxon>Viridiplantae</taxon>
        <taxon>Streptophyta</taxon>
        <taxon>Embryophyta</taxon>
        <taxon>Tracheophyta</taxon>
        <taxon>Spermatophyta</taxon>
        <taxon>Magnoliopsida</taxon>
        <taxon>eudicotyledons</taxon>
        <taxon>Gunneridae</taxon>
        <taxon>Pentapetalae</taxon>
        <taxon>rosids</taxon>
        <taxon>Vitales</taxon>
        <taxon>Vitaceae</taxon>
        <taxon>Viteae</taxon>
        <taxon>Vitis</taxon>
    </lineage>
</organism>
<accession>A0A438IRR3</accession>
<protein>
    <submittedName>
        <fullName evidence="1">Uncharacterized protein</fullName>
    </submittedName>
</protein>
<dbReference type="Proteomes" id="UP000288805">
    <property type="component" value="Unassembled WGS sequence"/>
</dbReference>
<sequence length="70" mass="7861">MIILFLHCTPITSPILHSSFDPGFDLQLDAHIFITERGLFVVPVLVQCPGLSGRERSIDRFELEDGYSAE</sequence>
<dbReference type="EMBL" id="QGNW01000087">
    <property type="protein sequence ID" value="RVW99394.1"/>
    <property type="molecule type" value="Genomic_DNA"/>
</dbReference>
<proteinExistence type="predicted"/>